<evidence type="ECO:0000313" key="1">
    <source>
        <dbReference type="EMBL" id="MCD9560516.1"/>
    </source>
</evidence>
<proteinExistence type="predicted"/>
<comment type="caution">
    <text evidence="1">The sequence shown here is derived from an EMBL/GenBank/DDBJ whole genome shotgun (WGS) entry which is preliminary data.</text>
</comment>
<protein>
    <submittedName>
        <fullName evidence="1">Uncharacterized protein</fullName>
    </submittedName>
</protein>
<evidence type="ECO:0000313" key="2">
    <source>
        <dbReference type="Proteomes" id="UP000823775"/>
    </source>
</evidence>
<name>A0ABS8URJ2_DATST</name>
<keyword evidence="2" id="KW-1185">Reference proteome</keyword>
<organism evidence="1 2">
    <name type="scientific">Datura stramonium</name>
    <name type="common">Jimsonweed</name>
    <name type="synonym">Common thornapple</name>
    <dbReference type="NCBI Taxonomy" id="4076"/>
    <lineage>
        <taxon>Eukaryota</taxon>
        <taxon>Viridiplantae</taxon>
        <taxon>Streptophyta</taxon>
        <taxon>Embryophyta</taxon>
        <taxon>Tracheophyta</taxon>
        <taxon>Spermatophyta</taxon>
        <taxon>Magnoliopsida</taxon>
        <taxon>eudicotyledons</taxon>
        <taxon>Gunneridae</taxon>
        <taxon>Pentapetalae</taxon>
        <taxon>asterids</taxon>
        <taxon>lamiids</taxon>
        <taxon>Solanales</taxon>
        <taxon>Solanaceae</taxon>
        <taxon>Solanoideae</taxon>
        <taxon>Datureae</taxon>
        <taxon>Datura</taxon>
    </lineage>
</organism>
<dbReference type="Proteomes" id="UP000823775">
    <property type="component" value="Unassembled WGS sequence"/>
</dbReference>
<gene>
    <name evidence="1" type="ORF">HAX54_019212</name>
</gene>
<dbReference type="EMBL" id="JACEIK010002332">
    <property type="protein sequence ID" value="MCD9560516.1"/>
    <property type="molecule type" value="Genomic_DNA"/>
</dbReference>
<reference evidence="1 2" key="1">
    <citation type="journal article" date="2021" name="BMC Genomics">
        <title>Datura genome reveals duplications of psychoactive alkaloid biosynthetic genes and high mutation rate following tissue culture.</title>
        <authorList>
            <person name="Rajewski A."/>
            <person name="Carter-House D."/>
            <person name="Stajich J."/>
            <person name="Litt A."/>
        </authorList>
    </citation>
    <scope>NUCLEOTIDE SEQUENCE [LARGE SCALE GENOMIC DNA]</scope>
    <source>
        <strain evidence="1">AR-01</strain>
    </source>
</reference>
<sequence>MAREINSLHFELLLKFKFIKAVIRQMCLDISKIDLLNFLPINFDVTGSYFSMLKSSKTQSPHSSKMDEVLMGFHEYILGNVLLKDESYLTFTVANEVKKYYYGLLLLVTYLVDPPVQCIECMKQHDFLTRFGTCAIEAESAICLIYEEAVDSNKSRKVNLVLQLMTISFKLIKSEESLMVLLQQKATLKAEILDLIESVHEELIFLRAFLIDVLMQHTQLKELGDLLMRAEVTAHKISCSCYGSTWMAPALSK</sequence>
<accession>A0ABS8URJ2</accession>